<comment type="caution">
    <text evidence="2">The sequence shown here is derived from an EMBL/GenBank/DDBJ whole genome shotgun (WGS) entry which is preliminary data.</text>
</comment>
<dbReference type="OrthoDB" id="3061561at2759"/>
<accession>A0A1T3CW90</accession>
<feature type="transmembrane region" description="Helical" evidence="1">
    <location>
        <begin position="415"/>
        <end position="434"/>
    </location>
</feature>
<dbReference type="AlphaFoldDB" id="A0A1T3CW90"/>
<gene>
    <name evidence="2" type="ORF">A0O28_0075570</name>
</gene>
<feature type="transmembrane region" description="Helical" evidence="1">
    <location>
        <begin position="27"/>
        <end position="47"/>
    </location>
</feature>
<sequence>MSNSTDALHTRVNGWRVSPDGRGTMDILWTCIVTTFLCTYTILCLNLPSKHDSSVRILGRKLLWMAISIAGPEFVLTAAAGQLAAARDSVKAFHALGHTSWTYRHGFFANMGGFELQPLNGAPFRVNSKHILWLMSRGHIQYPEISDEELLDKSKRDTVSKLITCFQVGYLIVQCIARGVQGLPVTTIELSTMAIVVCSIMTSVCWISKPQDVRYPVRIEMAETMDQVLRGAGPVAARPYRQTPLDFVDDLTPSWALNIQPFIKLPVGPFERPLPRIGDSRLPWLETLESLYLCLATMIYASIHLTGWNFRFPSKAEQILWRVSSLILVGTTALFWVLETGAIWQRYGSGHKLWKRMFRSEDKSGIIVTVTEDVAELEAGRPQPDRPSMLVSQEPVVEKEEEAWAPKQLPLVWEFWTIFPVAFIYALARFYILVEPIVGLRSMEAGAFQTVNWMGFLPHAG</sequence>
<proteinExistence type="predicted"/>
<protein>
    <submittedName>
        <fullName evidence="2">Uncharacterized protein</fullName>
    </submittedName>
</protein>
<dbReference type="Proteomes" id="UP000191004">
    <property type="component" value="Unassembled WGS sequence"/>
</dbReference>
<evidence type="ECO:0000256" key="1">
    <source>
        <dbReference type="SAM" id="Phobius"/>
    </source>
</evidence>
<feature type="transmembrane region" description="Helical" evidence="1">
    <location>
        <begin position="62"/>
        <end position="85"/>
    </location>
</feature>
<reference evidence="2 3" key="1">
    <citation type="submission" date="2016-04" db="EMBL/GenBank/DDBJ databases">
        <title>Multiple horizontal gene transfer events from other fungi enriched the ability of the initially mycotrophic fungus Trichoderma (Ascomycota) to feed on dead plant biomass.</title>
        <authorList>
            <person name="Atanasova L."/>
            <person name="Chenthamara K."/>
            <person name="Zhang J."/>
            <person name="Grujic M."/>
            <person name="Henrissat B."/>
            <person name="Kuo A."/>
            <person name="Aertz A."/>
            <person name="Salamov A."/>
            <person name="Lipzen A."/>
            <person name="Labutti K."/>
            <person name="Barry K."/>
            <person name="Miao Y."/>
            <person name="Rahimi M.J."/>
            <person name="Shen Q."/>
            <person name="Grigoriev I.V."/>
            <person name="Kubicek C.P."/>
            <person name="Druzhinina I.S."/>
        </authorList>
    </citation>
    <scope>NUCLEOTIDE SEQUENCE [LARGE SCALE GENOMIC DNA]</scope>
    <source>
        <strain evidence="2 3">NJAU 4742</strain>
    </source>
</reference>
<feature type="transmembrane region" description="Helical" evidence="1">
    <location>
        <begin position="290"/>
        <end position="307"/>
    </location>
</feature>
<keyword evidence="1" id="KW-0472">Membrane</keyword>
<dbReference type="EMBL" id="LVVK01000005">
    <property type="protein sequence ID" value="OPB45347.1"/>
    <property type="molecule type" value="Genomic_DNA"/>
</dbReference>
<keyword evidence="3" id="KW-1185">Reference proteome</keyword>
<dbReference type="PANTHER" id="PTHR35043">
    <property type="entry name" value="TRANSCRIPTION FACTOR DOMAIN-CONTAINING PROTEIN"/>
    <property type="match status" value="1"/>
</dbReference>
<evidence type="ECO:0000313" key="3">
    <source>
        <dbReference type="Proteomes" id="UP000191004"/>
    </source>
</evidence>
<name>A0A1T3CW90_9HYPO</name>
<evidence type="ECO:0000313" key="2">
    <source>
        <dbReference type="EMBL" id="OPB45347.1"/>
    </source>
</evidence>
<organism evidence="2 3">
    <name type="scientific">Trichoderma guizhouense</name>
    <dbReference type="NCBI Taxonomy" id="1491466"/>
    <lineage>
        <taxon>Eukaryota</taxon>
        <taxon>Fungi</taxon>
        <taxon>Dikarya</taxon>
        <taxon>Ascomycota</taxon>
        <taxon>Pezizomycotina</taxon>
        <taxon>Sordariomycetes</taxon>
        <taxon>Hypocreomycetidae</taxon>
        <taxon>Hypocreales</taxon>
        <taxon>Hypocreaceae</taxon>
        <taxon>Trichoderma</taxon>
    </lineage>
</organism>
<feature type="transmembrane region" description="Helical" evidence="1">
    <location>
        <begin position="319"/>
        <end position="338"/>
    </location>
</feature>
<keyword evidence="1" id="KW-0812">Transmembrane</keyword>
<keyword evidence="1" id="KW-1133">Transmembrane helix</keyword>
<dbReference type="PANTHER" id="PTHR35043:SF8">
    <property type="entry name" value="DUF4220 DOMAIN-CONTAINING PROTEIN"/>
    <property type="match status" value="1"/>
</dbReference>